<dbReference type="OrthoDB" id="5664384at2"/>
<dbReference type="Pfam" id="PF15902">
    <property type="entry name" value="Sortilin-Vps10"/>
    <property type="match status" value="2"/>
</dbReference>
<dbReference type="eggNOG" id="COG4447">
    <property type="taxonomic scope" value="Bacteria"/>
</dbReference>
<evidence type="ECO:0000313" key="4">
    <source>
        <dbReference type="Proteomes" id="UP000019205"/>
    </source>
</evidence>
<dbReference type="InterPro" id="IPR031778">
    <property type="entry name" value="Sortilin_N"/>
</dbReference>
<dbReference type="PANTHER" id="PTHR43739">
    <property type="entry name" value="XYLOGLUCANASE (EUROFUNG)"/>
    <property type="match status" value="1"/>
</dbReference>
<reference evidence="3 4" key="1">
    <citation type="journal article" date="2007" name="Proc. Natl. Acad. Sci. U.S.A.">
        <title>Characterization of a marine gammaproteobacterium capable of aerobic anoxygenic photosynthesis.</title>
        <authorList>
            <person name="Fuchs B.M."/>
            <person name="Spring S."/>
            <person name="Teeling H."/>
            <person name="Quast C."/>
            <person name="Wulf J."/>
            <person name="Schattenhofer M."/>
            <person name="Yan S."/>
            <person name="Ferriera S."/>
            <person name="Johnson J."/>
            <person name="Glockner F.O."/>
            <person name="Amann R."/>
        </authorList>
    </citation>
    <scope>NUCLEOTIDE SEQUENCE [LARGE SCALE GENOMIC DNA]</scope>
    <source>
        <strain evidence="3">KT71</strain>
    </source>
</reference>
<proteinExistence type="predicted"/>
<evidence type="ECO:0000259" key="2">
    <source>
        <dbReference type="Pfam" id="PF15902"/>
    </source>
</evidence>
<dbReference type="STRING" id="314285.KT71_12790"/>
<organism evidence="3 4">
    <name type="scientific">Congregibacter litoralis KT71</name>
    <dbReference type="NCBI Taxonomy" id="314285"/>
    <lineage>
        <taxon>Bacteria</taxon>
        <taxon>Pseudomonadati</taxon>
        <taxon>Pseudomonadota</taxon>
        <taxon>Gammaproteobacteria</taxon>
        <taxon>Cellvibrionales</taxon>
        <taxon>Halieaceae</taxon>
        <taxon>Congregibacter</taxon>
    </lineage>
</organism>
<feature type="domain" description="Sortilin N-terminal" evidence="2">
    <location>
        <begin position="318"/>
        <end position="421"/>
    </location>
</feature>
<dbReference type="HOGENOM" id="CLU_004847_0_0_6"/>
<dbReference type="Proteomes" id="UP000019205">
    <property type="component" value="Chromosome"/>
</dbReference>
<dbReference type="Gene3D" id="2.130.10.10">
    <property type="entry name" value="YVTN repeat-like/Quinoprotein amine dehydrogenase"/>
    <property type="match status" value="4"/>
</dbReference>
<dbReference type="CDD" id="cd15482">
    <property type="entry name" value="Sialidase_non-viral"/>
    <property type="match status" value="1"/>
</dbReference>
<dbReference type="SUPFAM" id="SSF110296">
    <property type="entry name" value="Oligoxyloglucan reducing end-specific cellobiohydrolase"/>
    <property type="match status" value="2"/>
</dbReference>
<gene>
    <name evidence="3" type="ORF">KT71_12790</name>
</gene>
<sequence>MPSFLPFSLPFSSTTASPTDTLTTRATRCLAWLRRPFFAAASLAIASTLGASSVSADIDPDSFAPEIRALEWREIGPFRGGRSAAVAGLPGDRDKYYFGSTGGGVWMTDNGGTSWENISDGYFGGSIGAVAVSEWDPNVIYVGTGEKTVRGNVSPGDGMWKSMDAGDTWTRIGLEDSQHISRIRIHPTDPDTAYAAVMGHLFGPNEQRGVFRTTDGGATWEKVLFVNDEVGAVDLAMDPSNPRILYASFWRVKRTPYSLESGGEGSGLFKSVDGGDNWTELTRNEGLPRGTIGISGITVSPSNNKNIYAIIEAEDGGVFRSRDGGKTWTKTSENRNLRQRAWYYTRIFADPMDEEAVYVANVRFHYSKDGGKTFSEIDTPHGDNHDLWIDPADPLRMIQSNDGGANVSYDGGETWSTQANQPTVQFYRVATDNDFPYRLLGGQQDNSAVRIRSRSAMGSSIGVRDWEATAGGESGHIAAKPDDPDVVVGGSYGGLMRLVNHRTGERRALDVWPDNPMGWGAAEVKYRFQWNYPISFSQHDPDVLFVAANAVFRSDDLGYNWTQISPDLTVNDKSRMGKSGGPITKDDTGVEYYGTVFVLTESHHEPGVLWAGSDDGLVHVTRDGGENWVDVTPSALPEWAMVNSIDIDPFNEGGAYLAATRYKMDDFKPYLFYTDNWGKSWKRINGDIPDDHFTRVVRADPEREGLLFAGTERGAYYSLNNGKNWEPIQLNLPIVPVTDMKIKNGDLIAATQGRGFWIMDDLSTLRQLDEDHAGAVHLYTPRPSYRILSKGWDRSTGPAGTNPEEGVALYYTLPDDLGDEASVELSVFKEGDDDAIWTWTREPGPDDEDASGDEPNTRVLSTDGGLNRYVWDLDYPGMKRFDGLILWSDMKTGPRAIPGQYRAELTVDGESQSVPFEVIPDPRSTATPEDFAAQFEFVLETRDLLSRMHEEIADIRSFRSQLDALEARLIDEGDSVEDPSALLGEILAMGETITSVEEALYQTKNQSRQDPLNFPIRLNNKLVSLMRMVATGDAAPTSQALAFKAEITETIEAQLTTLQEVWDQGVPSLNEQIKAKGMDMIALSGR</sequence>
<evidence type="ECO:0000313" key="3">
    <source>
        <dbReference type="EMBL" id="EAQ96019.2"/>
    </source>
</evidence>
<reference evidence="3 4" key="2">
    <citation type="journal article" date="2009" name="PLoS ONE">
        <title>The photosynthetic apparatus and its regulation in the aerobic gammaproteobacterium Congregibacter litoralis gen. nov., sp. nov.</title>
        <authorList>
            <person name="Spring S."/>
            <person name="Lunsdorf H."/>
            <person name="Fuchs B.M."/>
            <person name="Tindall B.J."/>
        </authorList>
    </citation>
    <scope>NUCLEOTIDE SEQUENCE [LARGE SCALE GENOMIC DNA]</scope>
    <source>
        <strain evidence="3">KT71</strain>
    </source>
</reference>
<evidence type="ECO:0000256" key="1">
    <source>
        <dbReference type="ARBA" id="ARBA00022737"/>
    </source>
</evidence>
<feature type="domain" description="Sortilin N-terminal" evidence="2">
    <location>
        <begin position="159"/>
        <end position="284"/>
    </location>
</feature>
<keyword evidence="4" id="KW-1185">Reference proteome</keyword>
<comment type="caution">
    <text evidence="3">The sequence shown here is derived from an EMBL/GenBank/DDBJ whole genome shotgun (WGS) entry which is preliminary data.</text>
</comment>
<dbReference type="PANTHER" id="PTHR43739:SF5">
    <property type="entry name" value="EXO-ALPHA-SIALIDASE"/>
    <property type="match status" value="1"/>
</dbReference>
<name>A4AD95_9GAMM</name>
<dbReference type="InterPro" id="IPR052025">
    <property type="entry name" value="Xyloglucanase_GH74"/>
</dbReference>
<keyword evidence="1" id="KW-0677">Repeat</keyword>
<dbReference type="RefSeq" id="WP_008292962.1">
    <property type="nucleotide sequence ID" value="NZ_CM002299.1"/>
</dbReference>
<dbReference type="GO" id="GO:0010411">
    <property type="term" value="P:xyloglucan metabolic process"/>
    <property type="evidence" value="ECO:0007669"/>
    <property type="project" value="TreeGrafter"/>
</dbReference>
<dbReference type="AlphaFoldDB" id="A4AD95"/>
<dbReference type="EMBL" id="AAOA02000002">
    <property type="protein sequence ID" value="EAQ96019.2"/>
    <property type="molecule type" value="Genomic_DNA"/>
</dbReference>
<accession>A4AD95</accession>
<protein>
    <recommendedName>
        <fullName evidence="2">Sortilin N-terminal domain-containing protein</fullName>
    </recommendedName>
</protein>
<dbReference type="InterPro" id="IPR015943">
    <property type="entry name" value="WD40/YVTN_repeat-like_dom_sf"/>
</dbReference>